<keyword evidence="6" id="KW-1185">Reference proteome</keyword>
<gene>
    <name evidence="5" type="ORF">JYU34_004335</name>
</gene>
<accession>A0ABQ7QXP8</accession>
<feature type="domain" description="FLYWCH-type" evidence="4">
    <location>
        <begin position="2"/>
        <end position="62"/>
    </location>
</feature>
<dbReference type="EMBL" id="JAHIBW010000006">
    <property type="protein sequence ID" value="KAG7309827.1"/>
    <property type="molecule type" value="Genomic_DNA"/>
</dbReference>
<evidence type="ECO:0000256" key="2">
    <source>
        <dbReference type="ARBA" id="ARBA00022771"/>
    </source>
</evidence>
<proteinExistence type="predicted"/>
<keyword evidence="1" id="KW-0479">Metal-binding</keyword>
<dbReference type="InterPro" id="IPR007588">
    <property type="entry name" value="Znf_FLYWCH"/>
</dbReference>
<keyword evidence="3" id="KW-0862">Zinc</keyword>
<evidence type="ECO:0000256" key="3">
    <source>
        <dbReference type="ARBA" id="ARBA00022833"/>
    </source>
</evidence>
<evidence type="ECO:0000313" key="6">
    <source>
        <dbReference type="Proteomes" id="UP000823941"/>
    </source>
</evidence>
<organism evidence="5 6">
    <name type="scientific">Plutella xylostella</name>
    <name type="common">Diamondback moth</name>
    <name type="synonym">Plutella maculipennis</name>
    <dbReference type="NCBI Taxonomy" id="51655"/>
    <lineage>
        <taxon>Eukaryota</taxon>
        <taxon>Metazoa</taxon>
        <taxon>Ecdysozoa</taxon>
        <taxon>Arthropoda</taxon>
        <taxon>Hexapoda</taxon>
        <taxon>Insecta</taxon>
        <taxon>Pterygota</taxon>
        <taxon>Neoptera</taxon>
        <taxon>Endopterygota</taxon>
        <taxon>Lepidoptera</taxon>
        <taxon>Glossata</taxon>
        <taxon>Ditrysia</taxon>
        <taxon>Yponomeutoidea</taxon>
        <taxon>Plutellidae</taxon>
        <taxon>Plutella</taxon>
    </lineage>
</organism>
<evidence type="ECO:0000313" key="5">
    <source>
        <dbReference type="EMBL" id="KAG7309827.1"/>
    </source>
</evidence>
<sequence>MFIKQPSGQILLMVEGYTMSKYYTSSDGSQIQWRCSCWKSKNCRVSVYTTPEGVVNYLKGQHSRTAPAYHITKEGKYVSVTFIPSGAWTIS</sequence>
<dbReference type="Pfam" id="PF04500">
    <property type="entry name" value="FLYWCH"/>
    <property type="match status" value="1"/>
</dbReference>
<protein>
    <recommendedName>
        <fullName evidence="4">FLYWCH-type domain-containing protein</fullName>
    </recommendedName>
</protein>
<name>A0ABQ7QXP8_PLUXY</name>
<evidence type="ECO:0000259" key="4">
    <source>
        <dbReference type="Pfam" id="PF04500"/>
    </source>
</evidence>
<reference evidence="5 6" key="1">
    <citation type="submission" date="2021-06" db="EMBL/GenBank/DDBJ databases">
        <title>A haploid diamondback moth (Plutella xylostella L.) genome assembly resolves 31 chromosomes and identifies a diamide resistance mutation.</title>
        <authorList>
            <person name="Ward C.M."/>
            <person name="Perry K.D."/>
            <person name="Baker G."/>
            <person name="Powis K."/>
            <person name="Heckel D.G."/>
            <person name="Baxter S.W."/>
        </authorList>
    </citation>
    <scope>NUCLEOTIDE SEQUENCE [LARGE SCALE GENOMIC DNA]</scope>
    <source>
        <strain evidence="5 6">LV</strain>
        <tissue evidence="5">Single pupa</tissue>
    </source>
</reference>
<dbReference type="Gene3D" id="2.20.25.240">
    <property type="match status" value="1"/>
</dbReference>
<evidence type="ECO:0000256" key="1">
    <source>
        <dbReference type="ARBA" id="ARBA00022723"/>
    </source>
</evidence>
<comment type="caution">
    <text evidence="5">The sequence shown here is derived from an EMBL/GenBank/DDBJ whole genome shotgun (WGS) entry which is preliminary data.</text>
</comment>
<dbReference type="Proteomes" id="UP000823941">
    <property type="component" value="Chromosome 6"/>
</dbReference>
<keyword evidence="2" id="KW-0863">Zinc-finger</keyword>